<evidence type="ECO:0008006" key="12">
    <source>
        <dbReference type="Google" id="ProtNLM"/>
    </source>
</evidence>
<feature type="region of interest" description="Disordered" evidence="7">
    <location>
        <begin position="402"/>
        <end position="422"/>
    </location>
</feature>
<sequence>MPSSPPSYKSSGSISRSETSRKEIRSLADEMLRSSLSRSVSSSASVSRSQARRTDTKLLAEELLRNPPSSSRKVPAISSPHTATAFKNSDVPTSTTSVPPSYAMSERLMKLALKQEVDKANAHAPLRNTTGLFKAACSTDLLFLIDTTCSMDPYLNSAKEQVKSIVKDIKKTFLNESDVRIAVVSYKDHGSAINIEFLDFTRSTDEVFVFLDGLEAEAGGDPPEDVLGGIYQALQASWKQQTRCMVHIADAPPHGRGLHDLKDQDDYYLPGSEPHGLTYKPLLNKLVQLNINYAFLRIKCYTDRMALVFAQVYGHRNAKLHISNTYHSHMVSTASKGSGTNTMSNHNIAPQFEEFQLGLSYSELQHLVVKTVTDSITRTAGRLSVTWNATSKIEKGTHATTLDAIHEGGSAGSGSGGDTKNSFEKVQRWTTPGWLDETLDLEGFCPAVVIHDMNTLDSMMAADENIKLSVLELKIRARSKPFDRGAMRNAFYASSTIADTRFVLKSFLRHGEDERAQAAEDMRIQTLCKAFALEFNGLLKIEPPLDFLVTSCLQSKSKTRKKCSSLELLLDGEYVKYNNNTAWVNDELPDDSFNQTAQAFSHFTFERSWGLLLINDLQGVDHILTDPTIQTRDPERFKLHQNNLGVESFKFFFARHECNSVCRELGLLSNRETFASGRSEFRKEWPVMAPTVCCSNKLCRSIIRMTNSHESTKFPGQHWCSTCWKQLMVPAVKWICIEPGPNHEFEVSRFYHESQGQLPPRKCLEHREKDVTESSAANVGGSLWSRMQSAGSKTSLLGKSW</sequence>
<dbReference type="PROSITE" id="PS50234">
    <property type="entry name" value="VWFA"/>
    <property type="match status" value="1"/>
</dbReference>
<keyword evidence="3" id="KW-0723">Serine/threonine-protein kinase</keyword>
<dbReference type="InterPro" id="IPR002035">
    <property type="entry name" value="VWF_A"/>
</dbReference>
<dbReference type="EMBL" id="QZBM01000748">
    <property type="protein sequence ID" value="THZ11398.1"/>
    <property type="molecule type" value="Genomic_DNA"/>
</dbReference>
<evidence type="ECO:0000256" key="3">
    <source>
        <dbReference type="ARBA" id="ARBA00022527"/>
    </source>
</evidence>
<protein>
    <recommendedName>
        <fullName evidence="12">Alpha-type protein kinase domain-containing protein</fullName>
    </recommendedName>
</protein>
<feature type="compositionally biased region" description="Basic and acidic residues" evidence="7">
    <location>
        <begin position="18"/>
        <end position="32"/>
    </location>
</feature>
<feature type="region of interest" description="Disordered" evidence="7">
    <location>
        <begin position="1"/>
        <end position="99"/>
    </location>
</feature>
<keyword evidence="6" id="KW-0418">Kinase</keyword>
<dbReference type="GO" id="GO:0004674">
    <property type="term" value="F:protein serine/threonine kinase activity"/>
    <property type="evidence" value="ECO:0007669"/>
    <property type="project" value="UniProtKB-KW"/>
</dbReference>
<evidence type="ECO:0000259" key="9">
    <source>
        <dbReference type="PROSITE" id="PS51158"/>
    </source>
</evidence>
<dbReference type="Gene3D" id="3.20.200.10">
    <property type="entry name" value="MHCK/EF2 kinase"/>
    <property type="match status" value="1"/>
</dbReference>
<evidence type="ECO:0000256" key="4">
    <source>
        <dbReference type="ARBA" id="ARBA00022679"/>
    </source>
</evidence>
<evidence type="ECO:0000256" key="7">
    <source>
        <dbReference type="SAM" id="MobiDB-lite"/>
    </source>
</evidence>
<dbReference type="PROSITE" id="PS51158">
    <property type="entry name" value="ALPHA_KINASE"/>
    <property type="match status" value="1"/>
</dbReference>
<dbReference type="SUPFAM" id="SSF56112">
    <property type="entry name" value="Protein kinase-like (PK-like)"/>
    <property type="match status" value="1"/>
</dbReference>
<feature type="compositionally biased region" description="Low complexity" evidence="7">
    <location>
        <begin position="1"/>
        <end position="17"/>
    </location>
</feature>
<dbReference type="InterPro" id="IPR011009">
    <property type="entry name" value="Kinase-like_dom_sf"/>
</dbReference>
<comment type="caution">
    <text evidence="10">The sequence shown here is derived from an EMBL/GenBank/DDBJ whole genome shotgun (WGS) entry which is preliminary data.</text>
</comment>
<dbReference type="CDD" id="cd04515">
    <property type="entry name" value="Alpha_kinase"/>
    <property type="match status" value="1"/>
</dbReference>
<dbReference type="SUPFAM" id="SSF53300">
    <property type="entry name" value="vWA-like"/>
    <property type="match status" value="1"/>
</dbReference>
<keyword evidence="4" id="KW-0808">Transferase</keyword>
<feature type="compositionally biased region" description="Basic and acidic residues" evidence="7">
    <location>
        <begin position="52"/>
        <end position="64"/>
    </location>
</feature>
<dbReference type="PANTHER" id="PTHR47763">
    <property type="entry name" value="ALPHA-PROTEIN KINASE VWKA"/>
    <property type="match status" value="1"/>
</dbReference>
<evidence type="ECO:0000256" key="1">
    <source>
        <dbReference type="ARBA" id="ARBA00004613"/>
    </source>
</evidence>
<organism evidence="10 11">
    <name type="scientific">Aureobasidium pullulans</name>
    <name type="common">Black yeast</name>
    <name type="synonym">Pullularia pullulans</name>
    <dbReference type="NCBI Taxonomy" id="5580"/>
    <lineage>
        <taxon>Eukaryota</taxon>
        <taxon>Fungi</taxon>
        <taxon>Dikarya</taxon>
        <taxon>Ascomycota</taxon>
        <taxon>Pezizomycotina</taxon>
        <taxon>Dothideomycetes</taxon>
        <taxon>Dothideomycetidae</taxon>
        <taxon>Dothideales</taxon>
        <taxon>Saccotheciaceae</taxon>
        <taxon>Aureobasidium</taxon>
    </lineage>
</organism>
<feature type="domain" description="VWFA" evidence="8">
    <location>
        <begin position="140"/>
        <end position="220"/>
    </location>
</feature>
<dbReference type="AlphaFoldDB" id="A0A4S9SJX9"/>
<evidence type="ECO:0000256" key="2">
    <source>
        <dbReference type="ARBA" id="ARBA00022525"/>
    </source>
</evidence>
<comment type="subcellular location">
    <subcellularLocation>
        <location evidence="1">Secreted</location>
    </subcellularLocation>
</comment>
<proteinExistence type="predicted"/>
<dbReference type="Gene3D" id="3.40.50.410">
    <property type="entry name" value="von Willebrand factor, type A domain"/>
    <property type="match status" value="1"/>
</dbReference>
<keyword evidence="5" id="KW-0732">Signal</keyword>
<feature type="domain" description="Alpha-type protein kinase" evidence="9">
    <location>
        <begin position="452"/>
        <end position="670"/>
    </location>
</feature>
<dbReference type="SMART" id="SM00811">
    <property type="entry name" value="Alpha_kinase"/>
    <property type="match status" value="1"/>
</dbReference>
<feature type="compositionally biased region" description="Low complexity" evidence="7">
    <location>
        <begin position="33"/>
        <end position="49"/>
    </location>
</feature>
<dbReference type="PANTHER" id="PTHR47763:SF4">
    <property type="entry name" value="ALPHA-PROTEIN KINASE VWKA"/>
    <property type="match status" value="1"/>
</dbReference>
<accession>A0A4S9SJX9</accession>
<keyword evidence="2" id="KW-0964">Secreted</keyword>
<dbReference type="Proteomes" id="UP000308005">
    <property type="component" value="Unassembled WGS sequence"/>
</dbReference>
<dbReference type="Pfam" id="PF25106">
    <property type="entry name" value="VWA_4"/>
    <property type="match status" value="1"/>
</dbReference>
<evidence type="ECO:0000313" key="10">
    <source>
        <dbReference type="EMBL" id="THZ11398.1"/>
    </source>
</evidence>
<gene>
    <name evidence="10" type="ORF">D6C91_09334</name>
</gene>
<evidence type="ECO:0000259" key="8">
    <source>
        <dbReference type="PROSITE" id="PS50234"/>
    </source>
</evidence>
<evidence type="ECO:0000313" key="11">
    <source>
        <dbReference type="Proteomes" id="UP000308005"/>
    </source>
</evidence>
<dbReference type="InterPro" id="IPR004166">
    <property type="entry name" value="a-kinase_dom"/>
</dbReference>
<dbReference type="InterPro" id="IPR036465">
    <property type="entry name" value="vWFA_dom_sf"/>
</dbReference>
<dbReference type="CDD" id="cd00198">
    <property type="entry name" value="vWFA"/>
    <property type="match status" value="1"/>
</dbReference>
<evidence type="ECO:0000256" key="5">
    <source>
        <dbReference type="ARBA" id="ARBA00022729"/>
    </source>
</evidence>
<reference evidence="10 11" key="1">
    <citation type="submission" date="2018-10" db="EMBL/GenBank/DDBJ databases">
        <title>Fifty Aureobasidium pullulans genomes reveal a recombining polyextremotolerant generalist.</title>
        <authorList>
            <person name="Gostincar C."/>
            <person name="Turk M."/>
            <person name="Zajc J."/>
            <person name="Gunde-Cimerman N."/>
        </authorList>
    </citation>
    <scope>NUCLEOTIDE SEQUENCE [LARGE SCALE GENOMIC DNA]</scope>
    <source>
        <strain evidence="10 11">EXF-3863</strain>
    </source>
</reference>
<dbReference type="GO" id="GO:0005524">
    <property type="term" value="F:ATP binding"/>
    <property type="evidence" value="ECO:0007669"/>
    <property type="project" value="InterPro"/>
</dbReference>
<feature type="compositionally biased region" description="Polar residues" evidence="7">
    <location>
        <begin position="79"/>
        <end position="99"/>
    </location>
</feature>
<evidence type="ECO:0000256" key="6">
    <source>
        <dbReference type="ARBA" id="ARBA00022777"/>
    </source>
</evidence>
<dbReference type="Pfam" id="PF02816">
    <property type="entry name" value="Alpha_kinase"/>
    <property type="match status" value="1"/>
</dbReference>
<dbReference type="InterPro" id="IPR052969">
    <property type="entry name" value="Thr-specific_kinase-like"/>
</dbReference>
<name>A0A4S9SJX9_AURPU</name>
<dbReference type="InterPro" id="IPR056861">
    <property type="entry name" value="HMCN1-like_VWA"/>
</dbReference>